<dbReference type="EMBL" id="BARU01008915">
    <property type="protein sequence ID" value="GAH46095.1"/>
    <property type="molecule type" value="Genomic_DNA"/>
</dbReference>
<keyword evidence="1" id="KW-0175">Coiled coil</keyword>
<organism evidence="2">
    <name type="scientific">marine sediment metagenome</name>
    <dbReference type="NCBI Taxonomy" id="412755"/>
    <lineage>
        <taxon>unclassified sequences</taxon>
        <taxon>metagenomes</taxon>
        <taxon>ecological metagenomes</taxon>
    </lineage>
</organism>
<gene>
    <name evidence="2" type="ORF">S03H2_17306</name>
</gene>
<dbReference type="PROSITE" id="PS50005">
    <property type="entry name" value="TPR"/>
    <property type="match status" value="1"/>
</dbReference>
<dbReference type="AlphaFoldDB" id="X1GMN1"/>
<protein>
    <submittedName>
        <fullName evidence="2">Uncharacterized protein</fullName>
    </submittedName>
</protein>
<proteinExistence type="predicted"/>
<sequence length="255" mass="28594">MQKLNTSELKTENKMKRIILTILMSVILVLGVTAQKKNVKQAENHIIKNELKEAKTKLDMALQDEKSKDWGNTYFVYGKLAQAAGVSENEEFNKLFDNPFKIAYKNYMKAIELDEKMNNPVNMQLPLLSNAVINKGIKGFQTKDYPSALDAFEFALKIGENDIFGGAADTSIIYNAGLAGYNGEMYDKAIEHFITCKELGYGGPDLYLLLKNCYLENEDSTNAAVILQEAFEAFPGNEAVLVHLVNYYLVSVKMS</sequence>
<feature type="coiled-coil region" evidence="1">
    <location>
        <begin position="37"/>
        <end position="68"/>
    </location>
</feature>
<dbReference type="Gene3D" id="1.25.40.10">
    <property type="entry name" value="Tetratricopeptide repeat domain"/>
    <property type="match status" value="1"/>
</dbReference>
<accession>X1GMN1</accession>
<dbReference type="InterPro" id="IPR019734">
    <property type="entry name" value="TPR_rpt"/>
</dbReference>
<reference evidence="2" key="1">
    <citation type="journal article" date="2014" name="Front. Microbiol.">
        <title>High frequency of phylogenetically diverse reductive dehalogenase-homologous genes in deep subseafloor sedimentary metagenomes.</title>
        <authorList>
            <person name="Kawai M."/>
            <person name="Futagami T."/>
            <person name="Toyoda A."/>
            <person name="Takaki Y."/>
            <person name="Nishi S."/>
            <person name="Hori S."/>
            <person name="Arai W."/>
            <person name="Tsubouchi T."/>
            <person name="Morono Y."/>
            <person name="Uchiyama I."/>
            <person name="Ito T."/>
            <person name="Fujiyama A."/>
            <person name="Inagaki F."/>
            <person name="Takami H."/>
        </authorList>
    </citation>
    <scope>NUCLEOTIDE SEQUENCE</scope>
    <source>
        <strain evidence="2">Expedition CK06-06</strain>
    </source>
</reference>
<dbReference type="InterPro" id="IPR011990">
    <property type="entry name" value="TPR-like_helical_dom_sf"/>
</dbReference>
<name>X1GMN1_9ZZZZ</name>
<evidence type="ECO:0000313" key="2">
    <source>
        <dbReference type="EMBL" id="GAH46095.1"/>
    </source>
</evidence>
<evidence type="ECO:0000256" key="1">
    <source>
        <dbReference type="SAM" id="Coils"/>
    </source>
</evidence>
<feature type="non-terminal residue" evidence="2">
    <location>
        <position position="255"/>
    </location>
</feature>
<dbReference type="SUPFAM" id="SSF48452">
    <property type="entry name" value="TPR-like"/>
    <property type="match status" value="1"/>
</dbReference>
<comment type="caution">
    <text evidence="2">The sequence shown here is derived from an EMBL/GenBank/DDBJ whole genome shotgun (WGS) entry which is preliminary data.</text>
</comment>